<comment type="caution">
    <text evidence="1">The sequence shown here is derived from an EMBL/GenBank/DDBJ whole genome shotgun (WGS) entry which is preliminary data.</text>
</comment>
<evidence type="ECO:0000313" key="1">
    <source>
        <dbReference type="EMBL" id="RSL18673.1"/>
    </source>
</evidence>
<name>A0A428MPK1_9BACT</name>
<proteinExistence type="predicted"/>
<organism evidence="1 2">
    <name type="scientific">Edaphobacter aggregans</name>
    <dbReference type="NCBI Taxonomy" id="570835"/>
    <lineage>
        <taxon>Bacteria</taxon>
        <taxon>Pseudomonadati</taxon>
        <taxon>Acidobacteriota</taxon>
        <taxon>Terriglobia</taxon>
        <taxon>Terriglobales</taxon>
        <taxon>Acidobacteriaceae</taxon>
        <taxon>Edaphobacter</taxon>
    </lineage>
</organism>
<dbReference type="EMBL" id="RSDW01000001">
    <property type="protein sequence ID" value="RSL18673.1"/>
    <property type="molecule type" value="Genomic_DNA"/>
</dbReference>
<dbReference type="Proteomes" id="UP000269669">
    <property type="component" value="Unassembled WGS sequence"/>
</dbReference>
<protein>
    <submittedName>
        <fullName evidence="1">Uncharacterized protein</fullName>
    </submittedName>
</protein>
<dbReference type="AlphaFoldDB" id="A0A428MPK1"/>
<keyword evidence="2" id="KW-1185">Reference proteome</keyword>
<gene>
    <name evidence="1" type="ORF">EDE15_4269</name>
</gene>
<reference evidence="1 2" key="1">
    <citation type="submission" date="2018-12" db="EMBL/GenBank/DDBJ databases">
        <title>Sequencing of bacterial isolates from soil warming experiment in Harvard Forest, Massachusetts, USA.</title>
        <authorList>
            <person name="Deangelis K."/>
        </authorList>
    </citation>
    <scope>NUCLEOTIDE SEQUENCE [LARGE SCALE GENOMIC DNA]</scope>
    <source>
        <strain evidence="1 2">EB153</strain>
    </source>
</reference>
<accession>A0A428MPK1</accession>
<evidence type="ECO:0000313" key="2">
    <source>
        <dbReference type="Proteomes" id="UP000269669"/>
    </source>
</evidence>
<sequence length="92" mass="10125">MLDGKRTDTNMPEDHISFIPAGASFTGWLNRPVDFVCLYFTPSALMAAAGEEAMVAAKSEIRPVLGVQSPTLCRLVRALHSDAVQGHPYEWY</sequence>